<dbReference type="Pfam" id="PF00148">
    <property type="entry name" value="Oxidored_nitro"/>
    <property type="match status" value="1"/>
</dbReference>
<dbReference type="GO" id="GO:0046872">
    <property type="term" value="F:metal ion binding"/>
    <property type="evidence" value="ECO:0007669"/>
    <property type="project" value="UniProtKB-KW"/>
</dbReference>
<evidence type="ECO:0000259" key="18">
    <source>
        <dbReference type="Pfam" id="PF11844"/>
    </source>
</evidence>
<keyword evidence="6 15" id="KW-0479">Metal-binding</keyword>
<feature type="domain" description="Nitrogenase molybdenum-iron protein beta chain N-terminal" evidence="18">
    <location>
        <begin position="21"/>
        <end position="74"/>
    </location>
</feature>
<dbReference type="PROSITE" id="PS00699">
    <property type="entry name" value="NITROGENASE_1_1"/>
    <property type="match status" value="1"/>
</dbReference>
<dbReference type="EC" id="1.18.6.1" evidence="4 15"/>
<evidence type="ECO:0000256" key="6">
    <source>
        <dbReference type="ARBA" id="ARBA00022723"/>
    </source>
</evidence>
<evidence type="ECO:0000313" key="19">
    <source>
        <dbReference type="EMBL" id="QDZ38841.1"/>
    </source>
</evidence>
<dbReference type="KEGG" id="enn:FRE64_02140"/>
<dbReference type="InterPro" id="IPR005976">
    <property type="entry name" value="Nase_Mo-Fe_CF_bsu"/>
</dbReference>
<dbReference type="InterPro" id="IPR024564">
    <property type="entry name" value="Nase_Mo-Fe_CF_bsu_N"/>
</dbReference>
<keyword evidence="7 15" id="KW-0547">Nucleotide-binding</keyword>
<evidence type="ECO:0000256" key="14">
    <source>
        <dbReference type="RuleBase" id="RU004021"/>
    </source>
</evidence>
<dbReference type="Pfam" id="PF11844">
    <property type="entry name" value="DUF3364"/>
    <property type="match status" value="1"/>
</dbReference>
<dbReference type="InterPro" id="IPR000510">
    <property type="entry name" value="Nase/OxRdtase_comp1"/>
</dbReference>
<comment type="cofactor">
    <cofactor evidence="15">
        <name>[8Fe-7S] cluster</name>
        <dbReference type="ChEBI" id="CHEBI:21143"/>
    </cofactor>
    <text evidence="15">Binds 1 [8Fe-7S] cluster per heterodimer.</text>
</comment>
<protein>
    <recommendedName>
        <fullName evidence="5 15">Nitrogenase molybdenum-iron protein beta chain</fullName>
        <ecNumber evidence="4 15">1.18.6.1</ecNumber>
    </recommendedName>
    <alternativeName>
        <fullName evidence="15">Dinitrogenase</fullName>
    </alternativeName>
</protein>
<evidence type="ECO:0000256" key="12">
    <source>
        <dbReference type="ARBA" id="ARBA00023231"/>
    </source>
</evidence>
<comment type="catalytic activity">
    <reaction evidence="13 15">
        <text>N2 + 8 reduced [2Fe-2S]-[ferredoxin] + 16 ATP + 16 H2O = H2 + 8 oxidized [2Fe-2S]-[ferredoxin] + 2 NH4(+) + 16 ADP + 16 phosphate + 6 H(+)</text>
        <dbReference type="Rhea" id="RHEA:21448"/>
        <dbReference type="Rhea" id="RHEA-COMP:10000"/>
        <dbReference type="Rhea" id="RHEA-COMP:10001"/>
        <dbReference type="ChEBI" id="CHEBI:15377"/>
        <dbReference type="ChEBI" id="CHEBI:15378"/>
        <dbReference type="ChEBI" id="CHEBI:17997"/>
        <dbReference type="ChEBI" id="CHEBI:18276"/>
        <dbReference type="ChEBI" id="CHEBI:28938"/>
        <dbReference type="ChEBI" id="CHEBI:30616"/>
        <dbReference type="ChEBI" id="CHEBI:33737"/>
        <dbReference type="ChEBI" id="CHEBI:33738"/>
        <dbReference type="ChEBI" id="CHEBI:43474"/>
        <dbReference type="ChEBI" id="CHEBI:456216"/>
        <dbReference type="EC" id="1.18.6.1"/>
    </reaction>
</comment>
<evidence type="ECO:0000256" key="4">
    <source>
        <dbReference type="ARBA" id="ARBA00012773"/>
    </source>
</evidence>
<dbReference type="SUPFAM" id="SSF53807">
    <property type="entry name" value="Helical backbone' metal receptor"/>
    <property type="match status" value="1"/>
</dbReference>
<keyword evidence="10 15" id="KW-0408">Iron</keyword>
<keyword evidence="11 15" id="KW-0411">Iron-sulfur</keyword>
<feature type="domain" description="Nitrogenase/oxidoreductase component 1" evidence="17">
    <location>
        <begin position="88"/>
        <end position="508"/>
    </location>
</feature>
<dbReference type="PANTHER" id="PTHR33712:SF7">
    <property type="entry name" value="LIGHT-INDEPENDENT PROTOCHLOROPHYLLIDE REDUCTASE SUBUNIT B"/>
    <property type="match status" value="1"/>
</dbReference>
<dbReference type="NCBIfam" id="TIGR01286">
    <property type="entry name" value="nifK"/>
    <property type="match status" value="1"/>
</dbReference>
<dbReference type="OrthoDB" id="9800746at2"/>
<comment type="similarity">
    <text evidence="2 14">Belongs to the NifD/NifK/NifE/NifN family.</text>
</comment>
<keyword evidence="8 15" id="KW-0067">ATP-binding</keyword>
<dbReference type="GO" id="GO:0051536">
    <property type="term" value="F:iron-sulfur cluster binding"/>
    <property type="evidence" value="ECO:0007669"/>
    <property type="project" value="UniProtKB-KW"/>
</dbReference>
<evidence type="ECO:0000256" key="2">
    <source>
        <dbReference type="ARBA" id="ARBA00011002"/>
    </source>
</evidence>
<dbReference type="AlphaFoldDB" id="A0A5B8NJZ0"/>
<evidence type="ECO:0000256" key="8">
    <source>
        <dbReference type="ARBA" id="ARBA00022840"/>
    </source>
</evidence>
<dbReference type="CDD" id="cd01974">
    <property type="entry name" value="Nitrogenase_MoFe_beta"/>
    <property type="match status" value="1"/>
</dbReference>
<dbReference type="PANTHER" id="PTHR33712">
    <property type="entry name" value="LIGHT-INDEPENDENT PROTOCHLOROPHYLLIDE REDUCTASE SUBUNIT B"/>
    <property type="match status" value="1"/>
</dbReference>
<dbReference type="InterPro" id="IPR000318">
    <property type="entry name" value="Nase_comp1_CS"/>
</dbReference>
<evidence type="ECO:0000256" key="5">
    <source>
        <dbReference type="ARBA" id="ARBA00014775"/>
    </source>
</evidence>
<gene>
    <name evidence="19" type="primary">nifK</name>
    <name evidence="19" type="ORF">FRE64_02140</name>
</gene>
<dbReference type="GO" id="GO:0005524">
    <property type="term" value="F:ATP binding"/>
    <property type="evidence" value="ECO:0007669"/>
    <property type="project" value="UniProtKB-KW"/>
</dbReference>
<dbReference type="PROSITE" id="PS00090">
    <property type="entry name" value="NITROGENASE_1_2"/>
    <property type="match status" value="1"/>
</dbReference>
<keyword evidence="20" id="KW-1185">Reference proteome</keyword>
<evidence type="ECO:0000256" key="11">
    <source>
        <dbReference type="ARBA" id="ARBA00023014"/>
    </source>
</evidence>
<dbReference type="EMBL" id="CP042326">
    <property type="protein sequence ID" value="QDZ38841.1"/>
    <property type="molecule type" value="Genomic_DNA"/>
</dbReference>
<keyword evidence="12 14" id="KW-0535">Nitrogen fixation</keyword>
<dbReference type="GO" id="GO:0016612">
    <property type="term" value="C:molybdenum-iron nitrogenase complex"/>
    <property type="evidence" value="ECO:0007669"/>
    <property type="project" value="InterPro"/>
</dbReference>
<feature type="region of interest" description="Disordered" evidence="16">
    <location>
        <begin position="1"/>
        <end position="28"/>
    </location>
</feature>
<comment type="function">
    <text evidence="1 15">This molybdenum-iron protein is part of the nitrogenase complex that catalyzes the key enzymatic reactions in nitrogen fixation.</text>
</comment>
<evidence type="ECO:0000256" key="16">
    <source>
        <dbReference type="SAM" id="MobiDB-lite"/>
    </source>
</evidence>
<dbReference type="Proteomes" id="UP000318453">
    <property type="component" value="Chromosome"/>
</dbReference>
<dbReference type="GO" id="GO:0016163">
    <property type="term" value="F:nitrogenase activity"/>
    <property type="evidence" value="ECO:0007669"/>
    <property type="project" value="UniProtKB-EC"/>
</dbReference>
<accession>A0A5B8NJZ0</accession>
<dbReference type="Gene3D" id="1.20.89.10">
    <property type="entry name" value="Nitrogenase Molybdenum-iron Protein, subunit B, domain 4"/>
    <property type="match status" value="1"/>
</dbReference>
<evidence type="ECO:0000256" key="3">
    <source>
        <dbReference type="ARBA" id="ARBA00011462"/>
    </source>
</evidence>
<evidence type="ECO:0000259" key="17">
    <source>
        <dbReference type="Pfam" id="PF00148"/>
    </source>
</evidence>
<evidence type="ECO:0000313" key="20">
    <source>
        <dbReference type="Proteomes" id="UP000318453"/>
    </source>
</evidence>
<evidence type="ECO:0000256" key="1">
    <source>
        <dbReference type="ARBA" id="ARBA00002621"/>
    </source>
</evidence>
<organism evidence="19 20">
    <name type="scientific">Euhalothece natronophila Z-M001</name>
    <dbReference type="NCBI Taxonomy" id="522448"/>
    <lineage>
        <taxon>Bacteria</taxon>
        <taxon>Bacillati</taxon>
        <taxon>Cyanobacteriota</taxon>
        <taxon>Cyanophyceae</taxon>
        <taxon>Oscillatoriophycideae</taxon>
        <taxon>Chroococcales</taxon>
        <taxon>Halothecacae</taxon>
        <taxon>Halothece cluster</taxon>
        <taxon>Euhalothece</taxon>
    </lineage>
</organism>
<keyword evidence="9 15" id="KW-0560">Oxidoreductase</keyword>
<evidence type="ECO:0000256" key="7">
    <source>
        <dbReference type="ARBA" id="ARBA00022741"/>
    </source>
</evidence>
<evidence type="ECO:0000256" key="13">
    <source>
        <dbReference type="ARBA" id="ARBA00047967"/>
    </source>
</evidence>
<dbReference type="Gene3D" id="3.40.50.1980">
    <property type="entry name" value="Nitrogenase molybdenum iron protein domain"/>
    <property type="match status" value="3"/>
</dbReference>
<reference evidence="19" key="1">
    <citation type="submission" date="2019-08" db="EMBL/GenBank/DDBJ databases">
        <title>Carotenoids and Carotenoid Binding Proteins in the Halophilic Cyanobacterium Euhalothece sp. ZM00.</title>
        <authorList>
            <person name="Cho S.M."/>
            <person name="Song J.Y."/>
            <person name="Park Y.-I."/>
        </authorList>
    </citation>
    <scope>NUCLEOTIDE SEQUENCE [LARGE SCALE GENOMIC DNA]</scope>
    <source>
        <strain evidence="19">Z-M001</strain>
    </source>
</reference>
<proteinExistence type="inferred from homology"/>
<evidence type="ECO:0000256" key="9">
    <source>
        <dbReference type="ARBA" id="ARBA00023002"/>
    </source>
</evidence>
<name>A0A5B8NJZ0_9CHRO</name>
<evidence type="ECO:0000256" key="10">
    <source>
        <dbReference type="ARBA" id="ARBA00023004"/>
    </source>
</evidence>
<dbReference type="InterPro" id="IPR050152">
    <property type="entry name" value="ChlB/BchB/BchZ"/>
</dbReference>
<feature type="compositionally biased region" description="Low complexity" evidence="16">
    <location>
        <begin position="1"/>
        <end position="15"/>
    </location>
</feature>
<comment type="subunit">
    <text evidence="3 15">Tetramer of two alpha and two beta chains. Forms complex with the iron protein (nitrogenase component 2).</text>
</comment>
<evidence type="ECO:0000256" key="15">
    <source>
        <dbReference type="RuleBase" id="RU364127"/>
    </source>
</evidence>
<sequence length="530" mass="60047">MTQNNNENTQNSTTSAPSNIPSNPHEVQDHFDLFHTDPYQKLFEYKRQFEGAHSQEKIEEVAEWTKSWDYREKNFAREALTINPAKACQPLGALFVASGFEGTLPYSHGSQGCVAYFRTHLARNYKEPFQAVSSSMTEDAAVFGGYSNMKDGLANSYTLYEPKMIALCTTCMAEVIGDDLGGFIENAKHEAAIPAEVPVPYAHTPSFVGSHLTGYDNMLKSILSCLTKGKEPETSNGKYNFNLGFDPYIGNIRELKRILQLFDLDYTILSDNADTFDSPNTGDFQMYNGLTSLDDTADSINAEGTFFFQKHTTPKTQEYIEEKWGQETFNFRPFGIRGTDEFITKLSEITGKSVPQELVEERGRAVDAITDSQAWIHGKRVALYGDPDHVFGLVNFLLELGAEPVHIVVTNSNNKFEKELQEVLDASMYGQKATIWGKKDLWHLRSLMFTEPVDLLIGNSYGKYLWRDTETPLVRIGYPIFDRHHMHRYETLGYRGAINLHNWIVNTILDELDRKTIVSGKTDISFDLIR</sequence>